<proteinExistence type="predicted"/>
<protein>
    <submittedName>
        <fullName evidence="3">Glyoxalase</fullName>
    </submittedName>
</protein>
<dbReference type="Gene3D" id="3.10.180.10">
    <property type="entry name" value="2,3-Dihydroxybiphenyl 1,2-Dioxygenase, domain 1"/>
    <property type="match status" value="1"/>
</dbReference>
<reference evidence="3 4" key="1">
    <citation type="submission" date="2016-11" db="EMBL/GenBank/DDBJ databases">
        <title>Complete Genome Sequence of Bradyrhizobium sp. strain J5, an isolated from soybean nodule in Hokkaido.</title>
        <authorList>
            <person name="Kanehara K."/>
        </authorList>
    </citation>
    <scope>NUCLEOTIDE SEQUENCE [LARGE SCALE GENOMIC DNA]</scope>
    <source>
        <strain evidence="3 4">J5</strain>
    </source>
</reference>
<evidence type="ECO:0000256" key="1">
    <source>
        <dbReference type="SAM" id="MobiDB-lite"/>
    </source>
</evidence>
<accession>A0A1L3FA16</accession>
<dbReference type="SUPFAM" id="SSF54593">
    <property type="entry name" value="Glyoxalase/Bleomycin resistance protein/Dihydroxybiphenyl dioxygenase"/>
    <property type="match status" value="1"/>
</dbReference>
<dbReference type="AlphaFoldDB" id="A0A1L3FA16"/>
<dbReference type="RefSeq" id="WP_071911492.1">
    <property type="nucleotide sequence ID" value="NZ_CP017637.1"/>
</dbReference>
<gene>
    <name evidence="3" type="ORF">BKD09_17655</name>
</gene>
<evidence type="ECO:0000259" key="2">
    <source>
        <dbReference type="PROSITE" id="PS51819"/>
    </source>
</evidence>
<dbReference type="EMBL" id="CP017637">
    <property type="protein sequence ID" value="APG10156.1"/>
    <property type="molecule type" value="Genomic_DNA"/>
</dbReference>
<evidence type="ECO:0000313" key="3">
    <source>
        <dbReference type="EMBL" id="APG10156.1"/>
    </source>
</evidence>
<dbReference type="OrthoDB" id="485032at2"/>
<feature type="region of interest" description="Disordered" evidence="1">
    <location>
        <begin position="1"/>
        <end position="21"/>
    </location>
</feature>
<feature type="domain" description="VOC" evidence="2">
    <location>
        <begin position="27"/>
        <end position="168"/>
    </location>
</feature>
<feature type="compositionally biased region" description="Basic and acidic residues" evidence="1">
    <location>
        <begin position="1"/>
        <end position="10"/>
    </location>
</feature>
<dbReference type="InterPro" id="IPR029068">
    <property type="entry name" value="Glyas_Bleomycin-R_OHBP_Dase"/>
</dbReference>
<dbReference type="InterPro" id="IPR037523">
    <property type="entry name" value="VOC_core"/>
</dbReference>
<organism evidence="3 4">
    <name type="scientific">Bradyrhizobium japonicum</name>
    <dbReference type="NCBI Taxonomy" id="375"/>
    <lineage>
        <taxon>Bacteria</taxon>
        <taxon>Pseudomonadati</taxon>
        <taxon>Pseudomonadota</taxon>
        <taxon>Alphaproteobacteria</taxon>
        <taxon>Hyphomicrobiales</taxon>
        <taxon>Nitrobacteraceae</taxon>
        <taxon>Bradyrhizobium</taxon>
    </lineage>
</organism>
<sequence length="233" mass="24766">MATTEIDRDAAAGSPNTSSTSRGVDLKLEIVVIPVSDVDRAKAFYTRLGWRLDADFASGDEWRVIQFTPPGSACSVIFGKNVTPAAPGSARGLYLIVSDLAAARQDLLDRGIAVSAPFHGAGDVHAGPDEPYLFGSVRVSGADPKRGSYSSFASFSDPDGNGWLFQEVTTRLPGRIAGDGTTFASTADLAATLRRAAVAHGEHEKRIGGHDENWADWYADYIVREQAGQPLPS</sequence>
<dbReference type="PROSITE" id="PS51819">
    <property type="entry name" value="VOC"/>
    <property type="match status" value="1"/>
</dbReference>
<dbReference type="Proteomes" id="UP000181962">
    <property type="component" value="Chromosome"/>
</dbReference>
<evidence type="ECO:0000313" key="4">
    <source>
        <dbReference type="Proteomes" id="UP000181962"/>
    </source>
</evidence>
<name>A0A1L3FA16_BRAJP</name>
<dbReference type="Pfam" id="PF00903">
    <property type="entry name" value="Glyoxalase"/>
    <property type="match status" value="1"/>
</dbReference>
<dbReference type="InterPro" id="IPR004360">
    <property type="entry name" value="Glyas_Fos-R_dOase_dom"/>
</dbReference>